<protein>
    <recommendedName>
        <fullName evidence="1">CobQ/CobB/MinD/ParA nucleotide binding domain-containing protein</fullName>
    </recommendedName>
</protein>
<evidence type="ECO:0000313" key="2">
    <source>
        <dbReference type="EMBL" id="GAA4209364.1"/>
    </source>
</evidence>
<organism evidence="2 3">
    <name type="scientific">Streptosporangium oxazolinicum</name>
    <dbReference type="NCBI Taxonomy" id="909287"/>
    <lineage>
        <taxon>Bacteria</taxon>
        <taxon>Bacillati</taxon>
        <taxon>Actinomycetota</taxon>
        <taxon>Actinomycetes</taxon>
        <taxon>Streptosporangiales</taxon>
        <taxon>Streptosporangiaceae</taxon>
        <taxon>Streptosporangium</taxon>
    </lineage>
</organism>
<feature type="domain" description="CobQ/CobB/MinD/ParA nucleotide binding" evidence="1">
    <location>
        <begin position="41"/>
        <end position="275"/>
    </location>
</feature>
<dbReference type="InterPro" id="IPR027417">
    <property type="entry name" value="P-loop_NTPase"/>
</dbReference>
<dbReference type="InterPro" id="IPR050678">
    <property type="entry name" value="DNA_Partitioning_ATPase"/>
</dbReference>
<dbReference type="SUPFAM" id="SSF52540">
    <property type="entry name" value="P-loop containing nucleoside triphosphate hydrolases"/>
    <property type="match status" value="1"/>
</dbReference>
<dbReference type="Pfam" id="PF01656">
    <property type="entry name" value="CbiA"/>
    <property type="match status" value="1"/>
</dbReference>
<proteinExistence type="predicted"/>
<evidence type="ECO:0000259" key="1">
    <source>
        <dbReference type="Pfam" id="PF01656"/>
    </source>
</evidence>
<gene>
    <name evidence="2" type="ORF">GCM10022252_75750</name>
</gene>
<dbReference type="Proteomes" id="UP001501251">
    <property type="component" value="Unassembled WGS sequence"/>
</dbReference>
<dbReference type="CDD" id="cd02042">
    <property type="entry name" value="ParAB_family"/>
    <property type="match status" value="1"/>
</dbReference>
<dbReference type="RefSeq" id="WP_344923152.1">
    <property type="nucleotide sequence ID" value="NZ_BAABAQ010000020.1"/>
</dbReference>
<name>A0ABP8BL19_9ACTN</name>
<comment type="caution">
    <text evidence="2">The sequence shown here is derived from an EMBL/GenBank/DDBJ whole genome shotgun (WGS) entry which is preliminary data.</text>
</comment>
<dbReference type="PANTHER" id="PTHR13696">
    <property type="entry name" value="P-LOOP CONTAINING NUCLEOSIDE TRIPHOSPHATE HYDROLASE"/>
    <property type="match status" value="1"/>
</dbReference>
<sequence length="374" mass="40853">MTTTTPPSTAPDDQDAVAEVERIVSEWMRQGITNVRNVVAMMMRKGGAGKTTTTLLIADALIRFGLNVLIVDVDPQGNTSLGLGRKVLLRAVEAIIGKNTQQVPDVVTVVEVINFAEPGVADEAIQIVEWGYDPDAAFNRGGPMYPGKVGKIGLISAYEALEDLPRNWTSATDYERLASALLLPAEPGGIAPNVRWDVVLLDSAIAKPIGIQVAKSAHHVLFVTTAQIFGTDAIPKTMRLLKDVQANYRHEDLNVMGLLWNEYDDRKSTEQNLSEQAADAHSQGVEHWEAPIWPYKLPNLTVVSNSHAAFAPLSAFLSTSAERKTARRVCQVAEAVALRVLDNIQHPQASALRQAWHEAWIGNERTAVMREDVA</sequence>
<reference evidence="3" key="1">
    <citation type="journal article" date="2019" name="Int. J. Syst. Evol. Microbiol.">
        <title>The Global Catalogue of Microorganisms (GCM) 10K type strain sequencing project: providing services to taxonomists for standard genome sequencing and annotation.</title>
        <authorList>
            <consortium name="The Broad Institute Genomics Platform"/>
            <consortium name="The Broad Institute Genome Sequencing Center for Infectious Disease"/>
            <person name="Wu L."/>
            <person name="Ma J."/>
        </authorList>
    </citation>
    <scope>NUCLEOTIDE SEQUENCE [LARGE SCALE GENOMIC DNA]</scope>
    <source>
        <strain evidence="3">JCM 17388</strain>
    </source>
</reference>
<evidence type="ECO:0000313" key="3">
    <source>
        <dbReference type="Proteomes" id="UP001501251"/>
    </source>
</evidence>
<accession>A0ABP8BL19</accession>
<dbReference type="EMBL" id="BAABAQ010000020">
    <property type="protein sequence ID" value="GAA4209364.1"/>
    <property type="molecule type" value="Genomic_DNA"/>
</dbReference>
<dbReference type="Gene3D" id="3.40.50.300">
    <property type="entry name" value="P-loop containing nucleotide triphosphate hydrolases"/>
    <property type="match status" value="1"/>
</dbReference>
<keyword evidence="3" id="KW-1185">Reference proteome</keyword>
<dbReference type="InterPro" id="IPR002586">
    <property type="entry name" value="CobQ/CobB/MinD/ParA_Nub-bd_dom"/>
</dbReference>
<dbReference type="PANTHER" id="PTHR13696:SF99">
    <property type="entry name" value="COBYRINIC ACID AC-DIAMIDE SYNTHASE"/>
    <property type="match status" value="1"/>
</dbReference>